<dbReference type="Proteomes" id="UP000000560">
    <property type="component" value="Chromosome VIII"/>
</dbReference>
<evidence type="ECO:0000313" key="1">
    <source>
        <dbReference type="EMBL" id="CBF87759.1"/>
    </source>
</evidence>
<gene>
    <name evidence="1" type="ORF">ANIA_11299</name>
</gene>
<reference evidence="2" key="1">
    <citation type="journal article" date="2005" name="Nature">
        <title>Sequencing of Aspergillus nidulans and comparative analysis with A. fumigatus and A. oryzae.</title>
        <authorList>
            <person name="Galagan J.E."/>
            <person name="Calvo S.E."/>
            <person name="Cuomo C."/>
            <person name="Ma L.J."/>
            <person name="Wortman J.R."/>
            <person name="Batzoglou S."/>
            <person name="Lee S.I."/>
            <person name="Basturkmen M."/>
            <person name="Spevak C.C."/>
            <person name="Clutterbuck J."/>
            <person name="Kapitonov V."/>
            <person name="Jurka J."/>
            <person name="Scazzocchio C."/>
            <person name="Farman M."/>
            <person name="Butler J."/>
            <person name="Purcell S."/>
            <person name="Harris S."/>
            <person name="Braus G.H."/>
            <person name="Draht O."/>
            <person name="Busch S."/>
            <person name="D'Enfert C."/>
            <person name="Bouchier C."/>
            <person name="Goldman G.H."/>
            <person name="Bell-Pedersen D."/>
            <person name="Griffiths-Jones S."/>
            <person name="Doonan J.H."/>
            <person name="Yu J."/>
            <person name="Vienken K."/>
            <person name="Pain A."/>
            <person name="Freitag M."/>
            <person name="Selker E.U."/>
            <person name="Archer D.B."/>
            <person name="Penalva M.A."/>
            <person name="Oakley B.R."/>
            <person name="Momany M."/>
            <person name="Tanaka T."/>
            <person name="Kumagai T."/>
            <person name="Asai K."/>
            <person name="Machida M."/>
            <person name="Nierman W.C."/>
            <person name="Denning D.W."/>
            <person name="Caddick M."/>
            <person name="Hynes M."/>
            <person name="Paoletti M."/>
            <person name="Fischer R."/>
            <person name="Miller B."/>
            <person name="Dyer P."/>
            <person name="Sachs M.S."/>
            <person name="Osmani S.A."/>
            <person name="Birren B.W."/>
        </authorList>
    </citation>
    <scope>NUCLEOTIDE SEQUENCE [LARGE SCALE GENOMIC DNA]</scope>
    <source>
        <strain evidence="2">FGSC A4 / ATCC 38163 / CBS 112.46 / NRRL 194 / M139</strain>
    </source>
</reference>
<dbReference type="AlphaFoldDB" id="C8VS82"/>
<sequence>MNETSNKRAALRLNYCTLLQC</sequence>
<proteinExistence type="predicted"/>
<dbReference type="InParanoid" id="C8VS82"/>
<reference evidence="2" key="2">
    <citation type="journal article" date="2009" name="Fungal Genet. Biol.">
        <title>The 2008 update of the Aspergillus nidulans genome annotation: a community effort.</title>
        <authorList>
            <person name="Wortman J.R."/>
            <person name="Gilsenan J.M."/>
            <person name="Joardar V."/>
            <person name="Deegan J."/>
            <person name="Clutterbuck J."/>
            <person name="Andersen M.R."/>
            <person name="Archer D."/>
            <person name="Bencina M."/>
            <person name="Braus G."/>
            <person name="Coutinho P."/>
            <person name="von Dohren H."/>
            <person name="Doonan J."/>
            <person name="Driessen A.J."/>
            <person name="Durek P."/>
            <person name="Espeso E."/>
            <person name="Fekete E."/>
            <person name="Flipphi M."/>
            <person name="Estrada C.G."/>
            <person name="Geysens S."/>
            <person name="Goldman G."/>
            <person name="de Groot P.W."/>
            <person name="Hansen K."/>
            <person name="Harris S.D."/>
            <person name="Heinekamp T."/>
            <person name="Helmstaedt K."/>
            <person name="Henrissat B."/>
            <person name="Hofmann G."/>
            <person name="Homan T."/>
            <person name="Horio T."/>
            <person name="Horiuchi H."/>
            <person name="James S."/>
            <person name="Jones M."/>
            <person name="Karaffa L."/>
            <person name="Karanyi Z."/>
            <person name="Kato M."/>
            <person name="Keller N."/>
            <person name="Kelly D.E."/>
            <person name="Kiel J.A."/>
            <person name="Kim J.M."/>
            <person name="van der Klei I.J."/>
            <person name="Klis F.M."/>
            <person name="Kovalchuk A."/>
            <person name="Krasevec N."/>
            <person name="Kubicek C.P."/>
            <person name="Liu B."/>
            <person name="Maccabe A."/>
            <person name="Meyer V."/>
            <person name="Mirabito P."/>
            <person name="Miskei M."/>
            <person name="Mos M."/>
            <person name="Mullins J."/>
            <person name="Nelson D.R."/>
            <person name="Nielsen J."/>
            <person name="Oakley B.R."/>
            <person name="Osmani S.A."/>
            <person name="Pakula T."/>
            <person name="Paszewski A."/>
            <person name="Paulsen I."/>
            <person name="Pilsyk S."/>
            <person name="Pocsi I."/>
            <person name="Punt P.J."/>
            <person name="Ram A.F."/>
            <person name="Ren Q."/>
            <person name="Robellet X."/>
            <person name="Robson G."/>
            <person name="Seiboth B."/>
            <person name="van Solingen P."/>
            <person name="Specht T."/>
            <person name="Sun J."/>
            <person name="Taheri-Talesh N."/>
            <person name="Takeshita N."/>
            <person name="Ussery D."/>
            <person name="vanKuyk P.A."/>
            <person name="Visser H."/>
            <person name="van de Vondervoort P.J."/>
            <person name="de Vries R.P."/>
            <person name="Walton J."/>
            <person name="Xiang X."/>
            <person name="Xiong Y."/>
            <person name="Zeng A.P."/>
            <person name="Brandt B.W."/>
            <person name="Cornell M.J."/>
            <person name="van den Hondel C.A."/>
            <person name="Visser J."/>
            <person name="Oliver S.G."/>
            <person name="Turner G."/>
        </authorList>
    </citation>
    <scope>GENOME REANNOTATION</scope>
    <source>
        <strain evidence="2">FGSC A4 / ATCC 38163 / CBS 112.46 / NRRL 194 / M139</strain>
    </source>
</reference>
<protein>
    <submittedName>
        <fullName evidence="1">Uncharacterized protein</fullName>
    </submittedName>
</protein>
<dbReference type="HOGENOM" id="CLU_3426896_0_0_1"/>
<evidence type="ECO:0000313" key="2">
    <source>
        <dbReference type="Proteomes" id="UP000000560"/>
    </source>
</evidence>
<dbReference type="EMBL" id="BN001308">
    <property type="protein sequence ID" value="CBF87759.1"/>
    <property type="molecule type" value="Genomic_DNA"/>
</dbReference>
<organism evidence="1 2">
    <name type="scientific">Emericella nidulans (strain FGSC A4 / ATCC 38163 / CBS 112.46 / NRRL 194 / M139)</name>
    <name type="common">Aspergillus nidulans</name>
    <dbReference type="NCBI Taxonomy" id="227321"/>
    <lineage>
        <taxon>Eukaryota</taxon>
        <taxon>Fungi</taxon>
        <taxon>Dikarya</taxon>
        <taxon>Ascomycota</taxon>
        <taxon>Pezizomycotina</taxon>
        <taxon>Eurotiomycetes</taxon>
        <taxon>Eurotiomycetidae</taxon>
        <taxon>Eurotiales</taxon>
        <taxon>Aspergillaceae</taxon>
        <taxon>Aspergillus</taxon>
        <taxon>Aspergillus subgen. Nidulantes</taxon>
    </lineage>
</organism>
<name>C8VS82_EMENI</name>
<keyword evidence="2" id="KW-1185">Reference proteome</keyword>
<accession>C8VS82</accession>